<dbReference type="Gene3D" id="3.40.630.10">
    <property type="entry name" value="Zn peptidases"/>
    <property type="match status" value="1"/>
</dbReference>
<keyword evidence="4" id="KW-0378">Hydrolase</keyword>
<evidence type="ECO:0000256" key="4">
    <source>
        <dbReference type="ARBA" id="ARBA00022801"/>
    </source>
</evidence>
<keyword evidence="8" id="KW-1185">Reference proteome</keyword>
<dbReference type="PANTHER" id="PTHR11963:SF20">
    <property type="entry name" value="PEPTIDASE B"/>
    <property type="match status" value="1"/>
</dbReference>
<organism evidence="7 8">
    <name type="scientific">Sneathiella marina</name>
    <dbReference type="NCBI Taxonomy" id="2950108"/>
    <lineage>
        <taxon>Bacteria</taxon>
        <taxon>Pseudomonadati</taxon>
        <taxon>Pseudomonadota</taxon>
        <taxon>Alphaproteobacteria</taxon>
        <taxon>Sneathiellales</taxon>
        <taxon>Sneathiellaceae</taxon>
        <taxon>Sneathiella</taxon>
    </lineage>
</organism>
<protein>
    <submittedName>
        <fullName evidence="7">Leucyl aminopeptidase family protein</fullName>
    </submittedName>
</protein>
<dbReference type="PROSITE" id="PS00631">
    <property type="entry name" value="CYTOSOL_AP"/>
    <property type="match status" value="1"/>
</dbReference>
<gene>
    <name evidence="7" type="ORF">NBZ79_01920</name>
</gene>
<accession>A0ABY4W3F8</accession>
<dbReference type="CDD" id="cd00433">
    <property type="entry name" value="Peptidase_M17"/>
    <property type="match status" value="1"/>
</dbReference>
<evidence type="ECO:0000313" key="7">
    <source>
        <dbReference type="EMBL" id="USG61730.1"/>
    </source>
</evidence>
<evidence type="ECO:0000256" key="5">
    <source>
        <dbReference type="ARBA" id="ARBA00023211"/>
    </source>
</evidence>
<sequence length="461" mass="49575">MTPNIVSAANTETHPIFVVEKSQFDDWLISQPEQWQNWIKSQGFEAEGGRHLLLPNETSQFSSVLYIRSKELSIWSLADLSMKLPKGTYALEAEISPKQATDIAIGWSLGTYVFDRYKESKAEPAQLVLPSGADAALVQRTVKATYLVRDLINIPAADMGPSALEAAASQIAGEFEARQGNIVGSDLITYHYPMVHAVGRAAADPPRVIDITWGNPDAPKVTLVGKGVCFDTGGLDIKPSAGMLMMKKDMGGAATVLGLAHMIMDAALPVRLRVLIPAVENSISGNAYRPGDVLTSRNGKTVEIGNTDAEGRLVLADALTAADDDEPDLLIDMATLTGAARVAVGTEISATFTDDDELFAALAAHAEIEADPVWRLPLWDGYRHLIDSKIADINNAGSSSFGGAITAGLFLKEFVEKSKSWVHFDIMAYNSRSRPGRPIGGEAFALRALYAMISARYSVAP</sequence>
<dbReference type="InterPro" id="IPR011356">
    <property type="entry name" value="Leucine_aapep/pepB"/>
</dbReference>
<name>A0ABY4W3F8_9PROT</name>
<dbReference type="Proteomes" id="UP001056291">
    <property type="component" value="Chromosome"/>
</dbReference>
<keyword evidence="3" id="KW-0645">Protease</keyword>
<evidence type="ECO:0000313" key="8">
    <source>
        <dbReference type="Proteomes" id="UP001056291"/>
    </source>
</evidence>
<dbReference type="InterPro" id="IPR043472">
    <property type="entry name" value="Macro_dom-like"/>
</dbReference>
<dbReference type="RefSeq" id="WP_251934925.1">
    <property type="nucleotide sequence ID" value="NZ_CP098747.1"/>
</dbReference>
<dbReference type="SUPFAM" id="SSF53187">
    <property type="entry name" value="Zn-dependent exopeptidases"/>
    <property type="match status" value="1"/>
</dbReference>
<feature type="domain" description="Cytosol aminopeptidase" evidence="6">
    <location>
        <begin position="306"/>
        <end position="313"/>
    </location>
</feature>
<dbReference type="Pfam" id="PF00883">
    <property type="entry name" value="Peptidase_M17"/>
    <property type="match status" value="1"/>
</dbReference>
<evidence type="ECO:0000256" key="3">
    <source>
        <dbReference type="ARBA" id="ARBA00022670"/>
    </source>
</evidence>
<evidence type="ECO:0000256" key="1">
    <source>
        <dbReference type="ARBA" id="ARBA00009528"/>
    </source>
</evidence>
<dbReference type="InterPro" id="IPR048816">
    <property type="entry name" value="Peptidase_M17_N_1"/>
</dbReference>
<dbReference type="Pfam" id="PF21337">
    <property type="entry name" value="Peptidase_M17_N_1"/>
    <property type="match status" value="1"/>
</dbReference>
<evidence type="ECO:0000256" key="2">
    <source>
        <dbReference type="ARBA" id="ARBA00022438"/>
    </source>
</evidence>
<dbReference type="GO" id="GO:0004177">
    <property type="term" value="F:aminopeptidase activity"/>
    <property type="evidence" value="ECO:0007669"/>
    <property type="project" value="UniProtKB-KW"/>
</dbReference>
<dbReference type="EMBL" id="CP098747">
    <property type="protein sequence ID" value="USG61730.1"/>
    <property type="molecule type" value="Genomic_DNA"/>
</dbReference>
<dbReference type="PRINTS" id="PR00481">
    <property type="entry name" value="LAMNOPPTDASE"/>
</dbReference>
<dbReference type="InterPro" id="IPR000819">
    <property type="entry name" value="Peptidase_M17_C"/>
</dbReference>
<keyword evidence="5" id="KW-0464">Manganese</keyword>
<keyword evidence="2 7" id="KW-0031">Aminopeptidase</keyword>
<evidence type="ECO:0000259" key="6">
    <source>
        <dbReference type="PROSITE" id="PS00631"/>
    </source>
</evidence>
<dbReference type="PANTHER" id="PTHR11963">
    <property type="entry name" value="LEUCINE AMINOPEPTIDASE-RELATED"/>
    <property type="match status" value="1"/>
</dbReference>
<proteinExistence type="inferred from homology"/>
<comment type="similarity">
    <text evidence="1">Belongs to the peptidase M17 family.</text>
</comment>
<dbReference type="Gene3D" id="3.40.220.10">
    <property type="entry name" value="Leucine Aminopeptidase, subunit E, domain 1"/>
    <property type="match status" value="1"/>
</dbReference>
<reference evidence="7" key="1">
    <citation type="submission" date="2022-06" db="EMBL/GenBank/DDBJ databases">
        <title>Sneathiella actinostolidae sp. nov., isolated from a sea anemonein the Western Pacific Ocean.</title>
        <authorList>
            <person name="Wei M.J."/>
        </authorList>
    </citation>
    <scope>NUCLEOTIDE SEQUENCE</scope>
    <source>
        <strain evidence="7">PHK-P5</strain>
    </source>
</reference>